<dbReference type="CTD" id="42899"/>
<evidence type="ECO:0000256" key="3">
    <source>
        <dbReference type="ARBA" id="ARBA00022737"/>
    </source>
</evidence>
<protein>
    <submittedName>
        <fullName evidence="8">Protein RRP5 homolog</fullName>
    </submittedName>
</protein>
<feature type="compositionally biased region" description="Basic and acidic residues" evidence="5">
    <location>
        <begin position="1188"/>
        <end position="1211"/>
    </location>
</feature>
<evidence type="ECO:0000313" key="8">
    <source>
        <dbReference type="RefSeq" id="XP_030376236.1"/>
    </source>
</evidence>
<dbReference type="InterPro" id="IPR011990">
    <property type="entry name" value="TPR-like_helical_dom_sf"/>
</dbReference>
<reference evidence="8" key="1">
    <citation type="submission" date="2025-08" db="UniProtKB">
        <authorList>
            <consortium name="RefSeq"/>
        </authorList>
    </citation>
    <scope>IDENTIFICATION</scope>
    <source>
        <strain evidence="8">11010-0011.00</strain>
        <tissue evidence="8">Whole body</tissue>
    </source>
</reference>
<dbReference type="InterPro" id="IPR003029">
    <property type="entry name" value="S1_domain"/>
</dbReference>
<dbReference type="GO" id="GO:0003723">
    <property type="term" value="F:RNA binding"/>
    <property type="evidence" value="ECO:0007669"/>
    <property type="project" value="TreeGrafter"/>
</dbReference>
<feature type="compositionally biased region" description="Basic and acidic residues" evidence="5">
    <location>
        <begin position="1055"/>
        <end position="1065"/>
    </location>
</feature>
<accession>A0A6J2THS8</accession>
<dbReference type="GO" id="GO:0006364">
    <property type="term" value="P:rRNA processing"/>
    <property type="evidence" value="ECO:0007669"/>
    <property type="project" value="UniProtKB-KW"/>
</dbReference>
<feature type="domain" description="S1 motif" evidence="6">
    <location>
        <begin position="456"/>
        <end position="520"/>
    </location>
</feature>
<evidence type="ECO:0000256" key="4">
    <source>
        <dbReference type="ARBA" id="ARBA00023242"/>
    </source>
</evidence>
<gene>
    <name evidence="8" type="primary">LOC115625346</name>
</gene>
<comment type="subcellular location">
    <subcellularLocation>
        <location evidence="1">Nucleus</location>
        <location evidence="1">Nucleolus</location>
    </subcellularLocation>
</comment>
<keyword evidence="2" id="KW-0698">rRNA processing</keyword>
<evidence type="ECO:0000259" key="6">
    <source>
        <dbReference type="PROSITE" id="PS50126"/>
    </source>
</evidence>
<dbReference type="PANTHER" id="PTHR23270">
    <property type="entry name" value="PROGRAMMED CELL DEATH PROTEIN 11 PRE-RRNA PROCESSING PROTEIN RRP5"/>
    <property type="match status" value="1"/>
</dbReference>
<name>A0A6J2THS8_DROLE</name>
<dbReference type="OrthoDB" id="412781at2759"/>
<sequence length="1484" mass="167104">MALAEKCFPRGGTIHKPANTIDGTSNIIFGATQKKTKKTPKSKDNHLKGLNNDEGEQLQSSYAETLTFDTLQDDMLVMGVVKNTSATSLDIALPGRLTARTLVADISDAYSRVAKAAMDGDLSEYNALTELFAVGRIVYGRAIKTEKFNNSRTRLLLNLKPVDVHTGLLHTNIKKGFIFTGAIHEIQEHGYVIETGIEGLHAFLAMEERASKELRHMGELVSLKVKQIHHTDTQSTCTCVAVDQAGLKIKSQNECNLDYILPGSILKFKVGKHIKNGLQGTIMHESFTAYVNEHHLAEALHVPEDYELNAEYEARVLYIMPLTKLVYLTLNLNIEVMNHLFPAGGEDEEEDQTEQVEGEPLKRGSVVEKAKVMRLGTGGVILLLNKKFKGLISYGSIKTNYKGNYDNDEVLAKYARKSKHKVRILGYDVIEALYYCTDDQNVINEKYFALEDIEPGEVVTAKIVKLDEKIGGYDVKIGNLKGVIEKLFLAPNIKYDVGLRLRCRIVDVNMDRKICYLTNRAEYLDKSVKVLTSLQAAQVGNSYMGTIVKCDPNYVLVKFFNGIKGVLHMHRLIGFVATDPNSFVEGQTTKFRIFSRNDEQIALTLPEDKFHVGEICPTEVTNTLDAGLEIKITYAGDEEQQEQEVEEFIGLIPLRLLSDHLDLLEAQRRIHAAGSKIKAACITQNIFSLRDVPYFSENLTKNWQTVQVGDVLRAYVKNATDKVIDLLVPVRNYNKLVKVHVKMLRLNAVRHVPIALAPEQVLYVKVLSKEVETHTLTVSAKLTDVWKGQLNETAQFVESYLKEVAEIRKALKKQNAPIAKNIIGEQVNVVFKGVHPETNDWIYTVEGSSLTAILKYHLAGLAPKTPEMGKKQQAVVLWIDYASDVLFISITKADIEHIVTSTKIAENLAGKAGMKAKVLLKLESIYICSLKKGTNPLVVCPVRLHHNDVENSASVGLNEGEFCNLAIIHDKLPIAVPEAVWKLWRNVKRPKVDKDEVLIETKKPKLEEQLLKSKSSKVNDKTSVVLNGKEPQPENVKKVKLKNGQKTETPNSKKAKLEKLEEQLLKSKSSKVNDKTSVVLNGKEPQPENVKKVKLKNGQKTETPNNKKAKLENGKVQQNAQLFFEDKIPSKPAGPVQPAPSKERLPGVSSFWTTDLSTLNGNKQPESSDDDEETPDNELNASKRKRLSAKEKAKAQIKEEQRLREIEERNADPTQRPETIDQFERLVLAEPNNSKSWIEYIAFLLSNTEIEKARAVARRAIKTIAFRESGELLNVWSALLNLELIYNTNQFNDVLKEALTCNEPIDIYMRTVDILKRAQRKEQLIDMLGLMQRKFKTQLKVWRLIADAYFSLDMKDRVQPLLQRALAVLPNNDHINCIVAFANLYAKNGDNDMAQTLLDDIVTSYPKRIDIWVLYVDMLIKADLIDSARNVLARAVLHKLRPNKMVVIFKKFLDFELKYGTDENATRVKQMAEDYVKNYNKSAS</sequence>
<feature type="region of interest" description="Disordered" evidence="5">
    <location>
        <begin position="34"/>
        <end position="54"/>
    </location>
</feature>
<dbReference type="RefSeq" id="XP_030376236.1">
    <property type="nucleotide sequence ID" value="XM_030520376.1"/>
</dbReference>
<dbReference type="Gene3D" id="1.25.40.10">
    <property type="entry name" value="Tetratricopeptide repeat domain"/>
    <property type="match status" value="1"/>
</dbReference>
<dbReference type="SUPFAM" id="SSF50249">
    <property type="entry name" value="Nucleic acid-binding proteins"/>
    <property type="match status" value="3"/>
</dbReference>
<evidence type="ECO:0000256" key="1">
    <source>
        <dbReference type="ARBA" id="ARBA00004604"/>
    </source>
</evidence>
<dbReference type="InterPro" id="IPR055430">
    <property type="entry name" value="HAT_Syf1_CNRKL1_C"/>
</dbReference>
<keyword evidence="4" id="KW-0539">Nucleus</keyword>
<feature type="compositionally biased region" description="Acidic residues" evidence="5">
    <location>
        <begin position="1167"/>
        <end position="1176"/>
    </location>
</feature>
<dbReference type="GO" id="GO:0032040">
    <property type="term" value="C:small-subunit processome"/>
    <property type="evidence" value="ECO:0007669"/>
    <property type="project" value="TreeGrafter"/>
</dbReference>
<dbReference type="PROSITE" id="PS50126">
    <property type="entry name" value="S1"/>
    <property type="match status" value="2"/>
</dbReference>
<feature type="compositionally biased region" description="Polar residues" evidence="5">
    <location>
        <begin position="1150"/>
        <end position="1165"/>
    </location>
</feature>
<dbReference type="InterPro" id="IPR012340">
    <property type="entry name" value="NA-bd_OB-fold"/>
</dbReference>
<dbReference type="Proteomes" id="UP000504634">
    <property type="component" value="Unplaced"/>
</dbReference>
<evidence type="ECO:0000256" key="2">
    <source>
        <dbReference type="ARBA" id="ARBA00022552"/>
    </source>
</evidence>
<evidence type="ECO:0000256" key="5">
    <source>
        <dbReference type="SAM" id="MobiDB-lite"/>
    </source>
</evidence>
<dbReference type="InterPro" id="IPR003107">
    <property type="entry name" value="HAT"/>
</dbReference>
<dbReference type="InterPro" id="IPR045209">
    <property type="entry name" value="Rrp5"/>
</dbReference>
<evidence type="ECO:0000313" key="7">
    <source>
        <dbReference type="Proteomes" id="UP000504634"/>
    </source>
</evidence>
<organism evidence="7 8">
    <name type="scientific">Drosophila lebanonensis</name>
    <name type="common">Fruit fly</name>
    <name type="synonym">Scaptodrosophila lebanonensis</name>
    <dbReference type="NCBI Taxonomy" id="7225"/>
    <lineage>
        <taxon>Eukaryota</taxon>
        <taxon>Metazoa</taxon>
        <taxon>Ecdysozoa</taxon>
        <taxon>Arthropoda</taxon>
        <taxon>Hexapoda</taxon>
        <taxon>Insecta</taxon>
        <taxon>Pterygota</taxon>
        <taxon>Neoptera</taxon>
        <taxon>Endopterygota</taxon>
        <taxon>Diptera</taxon>
        <taxon>Brachycera</taxon>
        <taxon>Muscomorpha</taxon>
        <taxon>Ephydroidea</taxon>
        <taxon>Drosophilidae</taxon>
        <taxon>Scaptodrosophila</taxon>
    </lineage>
</organism>
<dbReference type="SMART" id="SM00386">
    <property type="entry name" value="HAT"/>
    <property type="match status" value="3"/>
</dbReference>
<dbReference type="Pfam" id="PF23231">
    <property type="entry name" value="HAT_Syf1_CNRKL1_C"/>
    <property type="match status" value="1"/>
</dbReference>
<proteinExistence type="predicted"/>
<feature type="region of interest" description="Disordered" evidence="5">
    <location>
        <begin position="1010"/>
        <end position="1218"/>
    </location>
</feature>
<keyword evidence="7" id="KW-1185">Reference proteome</keyword>
<dbReference type="Gene3D" id="2.40.50.140">
    <property type="entry name" value="Nucleic acid-binding proteins"/>
    <property type="match status" value="1"/>
</dbReference>
<dbReference type="SUPFAM" id="SSF48452">
    <property type="entry name" value="TPR-like"/>
    <property type="match status" value="1"/>
</dbReference>
<keyword evidence="3" id="KW-0677">Repeat</keyword>
<feature type="domain" description="S1 motif" evidence="6">
    <location>
        <begin position="540"/>
        <end position="606"/>
    </location>
</feature>
<dbReference type="GeneID" id="115625346"/>
<dbReference type="PANTHER" id="PTHR23270:SF10">
    <property type="entry name" value="PROTEIN RRP5 HOMOLOG"/>
    <property type="match status" value="1"/>
</dbReference>
<dbReference type="SMART" id="SM00316">
    <property type="entry name" value="S1"/>
    <property type="match status" value="6"/>
</dbReference>